<evidence type="ECO:0000313" key="1">
    <source>
        <dbReference type="EMBL" id="KHJ75301.1"/>
    </source>
</evidence>
<protein>
    <submittedName>
        <fullName evidence="1">Uncharacterized protein</fullName>
    </submittedName>
</protein>
<dbReference type="PANTHER" id="PTHR34401:SF6">
    <property type="entry name" value="DUF19 DOMAIN-CONTAINING PROTEIN"/>
    <property type="match status" value="1"/>
</dbReference>
<evidence type="ECO:0000313" key="2">
    <source>
        <dbReference type="Proteomes" id="UP000053660"/>
    </source>
</evidence>
<accession>A0A0B1RUI2</accession>
<gene>
    <name evidence="1" type="ORF">OESDEN_25083</name>
</gene>
<proteinExistence type="predicted"/>
<name>A0A0B1RUI2_OESDE</name>
<dbReference type="OrthoDB" id="5779409at2759"/>
<reference evidence="1 2" key="1">
    <citation type="submission" date="2014-03" db="EMBL/GenBank/DDBJ databases">
        <title>Draft genome of the hookworm Oesophagostomum dentatum.</title>
        <authorList>
            <person name="Mitreva M."/>
        </authorList>
    </citation>
    <scope>NUCLEOTIDE SEQUENCE [LARGE SCALE GENOMIC DNA]</scope>
    <source>
        <strain evidence="1 2">OD-Hann</strain>
    </source>
</reference>
<dbReference type="EMBL" id="KN612878">
    <property type="protein sequence ID" value="KHJ75301.1"/>
    <property type="molecule type" value="Genomic_DNA"/>
</dbReference>
<dbReference type="PANTHER" id="PTHR34401">
    <property type="entry name" value="PROTEIN CBG12388-RELATED"/>
    <property type="match status" value="1"/>
</dbReference>
<sequence>MYNLLTDAAMEVLADANLGVKVRQCSCSEDEDCVKVMQDQAKDCADHCWNKFSEITKNPQQLYTCVSTKMPVVSNFIRCMSTHIKSCVNSPTGPMIPKVDLRKMFDTGEQKLLASRAEILSKGLISSMK</sequence>
<dbReference type="Proteomes" id="UP000053660">
    <property type="component" value="Unassembled WGS sequence"/>
</dbReference>
<organism evidence="1 2">
    <name type="scientific">Oesophagostomum dentatum</name>
    <name type="common">Nodular worm</name>
    <dbReference type="NCBI Taxonomy" id="61180"/>
    <lineage>
        <taxon>Eukaryota</taxon>
        <taxon>Metazoa</taxon>
        <taxon>Ecdysozoa</taxon>
        <taxon>Nematoda</taxon>
        <taxon>Chromadorea</taxon>
        <taxon>Rhabditida</taxon>
        <taxon>Rhabditina</taxon>
        <taxon>Rhabditomorpha</taxon>
        <taxon>Strongyloidea</taxon>
        <taxon>Strongylidae</taxon>
        <taxon>Oesophagostomum</taxon>
    </lineage>
</organism>
<dbReference type="AlphaFoldDB" id="A0A0B1RUI2"/>
<keyword evidence="2" id="KW-1185">Reference proteome</keyword>